<dbReference type="AlphaFoldDB" id="A0A7W4I7Y9"/>
<dbReference type="RefSeq" id="WP_183116428.1">
    <property type="nucleotide sequence ID" value="NZ_JABEQG010000048.1"/>
</dbReference>
<evidence type="ECO:0000256" key="1">
    <source>
        <dbReference type="SAM" id="MobiDB-lite"/>
    </source>
</evidence>
<evidence type="ECO:0000313" key="2">
    <source>
        <dbReference type="EMBL" id="MBB2157906.1"/>
    </source>
</evidence>
<dbReference type="EMBL" id="JABEQG010000048">
    <property type="protein sequence ID" value="MBB2157906.1"/>
    <property type="molecule type" value="Genomic_DNA"/>
</dbReference>
<evidence type="ECO:0000313" key="3">
    <source>
        <dbReference type="Proteomes" id="UP000550787"/>
    </source>
</evidence>
<organism evidence="2 3">
    <name type="scientific">Gluconacetobacter diazotrophicus</name>
    <name type="common">Acetobacter diazotrophicus</name>
    <dbReference type="NCBI Taxonomy" id="33996"/>
    <lineage>
        <taxon>Bacteria</taxon>
        <taxon>Pseudomonadati</taxon>
        <taxon>Pseudomonadota</taxon>
        <taxon>Alphaproteobacteria</taxon>
        <taxon>Acetobacterales</taxon>
        <taxon>Acetobacteraceae</taxon>
        <taxon>Gluconacetobacter</taxon>
    </lineage>
</organism>
<sequence length="215" mass="23301">MLSDVRCLTNPDWVFEDLPRHVDRLSRERLACAGRDQDSLRRILSTAASRPGSPPSPAPRSSSQKDPCVLLSQILPEADPLPPDLIASIQDSLIRTEAVDAFADWHDAAALRTFLSCPQSAVFRPALSLTLFGEPATPASQGIPSRRPFTTIAAAWAAARDHFHLGTDTDRLVLRLLVLADGGLTLDACRADHWGRRGPDRAAELYEPLAAAPGL</sequence>
<protein>
    <submittedName>
        <fullName evidence="2">Uncharacterized protein</fullName>
    </submittedName>
</protein>
<accession>A0A7W4I7Y9</accession>
<gene>
    <name evidence="2" type="ORF">HLH33_16630</name>
</gene>
<name>A0A7W4I7Y9_GLUDI</name>
<reference evidence="2 3" key="1">
    <citation type="submission" date="2020-04" db="EMBL/GenBank/DDBJ databases">
        <title>Description of novel Gluconacetobacter.</title>
        <authorList>
            <person name="Sombolestani A."/>
        </authorList>
    </citation>
    <scope>NUCLEOTIDE SEQUENCE [LARGE SCALE GENOMIC DNA]</scope>
    <source>
        <strain evidence="2 3">LMG 7603</strain>
    </source>
</reference>
<feature type="region of interest" description="Disordered" evidence="1">
    <location>
        <begin position="46"/>
        <end position="65"/>
    </location>
</feature>
<dbReference type="Proteomes" id="UP000550787">
    <property type="component" value="Unassembled WGS sequence"/>
</dbReference>
<comment type="caution">
    <text evidence="2">The sequence shown here is derived from an EMBL/GenBank/DDBJ whole genome shotgun (WGS) entry which is preliminary data.</text>
</comment>
<proteinExistence type="predicted"/>